<proteinExistence type="predicted"/>
<reference evidence="1 2" key="1">
    <citation type="submission" date="2014-04" db="EMBL/GenBank/DDBJ databases">
        <title>Characterization and application of a salt tolerant electro-active bacterium.</title>
        <authorList>
            <person name="Yang L."/>
            <person name="Wei S."/>
            <person name="Tay Q.X.M."/>
        </authorList>
    </citation>
    <scope>NUCLEOTIDE SEQUENCE [LARGE SCALE GENOMIC DNA]</scope>
    <source>
        <strain evidence="1 2">LY1</strain>
    </source>
</reference>
<protein>
    <submittedName>
        <fullName evidence="1">Uncharacterized protein</fullName>
    </submittedName>
</protein>
<dbReference type="Proteomes" id="UP000027821">
    <property type="component" value="Unassembled WGS sequence"/>
</dbReference>
<evidence type="ECO:0000313" key="1">
    <source>
        <dbReference type="EMBL" id="KEO75254.1"/>
    </source>
</evidence>
<dbReference type="EMBL" id="JMIH01000013">
    <property type="protein sequence ID" value="KEO75254.1"/>
    <property type="molecule type" value="Genomic_DNA"/>
</dbReference>
<keyword evidence="2" id="KW-1185">Reference proteome</keyword>
<dbReference type="OrthoDB" id="641005at2"/>
<gene>
    <name evidence="1" type="ORF">EL17_01570</name>
</gene>
<evidence type="ECO:0000313" key="2">
    <source>
        <dbReference type="Proteomes" id="UP000027821"/>
    </source>
</evidence>
<dbReference type="STRING" id="1048983.EL17_01570"/>
<dbReference type="AlphaFoldDB" id="A0A074L266"/>
<organism evidence="1 2">
    <name type="scientific">Anditalea andensis</name>
    <dbReference type="NCBI Taxonomy" id="1048983"/>
    <lineage>
        <taxon>Bacteria</taxon>
        <taxon>Pseudomonadati</taxon>
        <taxon>Bacteroidota</taxon>
        <taxon>Cytophagia</taxon>
        <taxon>Cytophagales</taxon>
        <taxon>Cytophagaceae</taxon>
        <taxon>Anditalea</taxon>
    </lineage>
</organism>
<dbReference type="eggNOG" id="COG0589">
    <property type="taxonomic scope" value="Bacteria"/>
</dbReference>
<accession>A0A074L266</accession>
<sequence length="282" mass="31505">MSRLKSKRMNRIKVVLGFGGSSFDKRELDGIFKFLPHSNMLYVGAVINDLDGIPLIMPCAGGKCGNNVACVQKKEKKARQELYAYLSEKCEETACKYIIHKDEGCMPQELIRETQYADLLIINQETYNATVINEGESIPFRILLELAGCPVLVLPKDIANIEQVVMTFDGTAIAMRGIKQFSYLLPDVGNRLPVTVLTTYCEEGPPSIEEKLFIEYLKQHFTNLALHKLCDDTEHTIYSAVGVDANTLLVVNNPSPQNLPILTKLLDCEEVMSPIKLFTRAG</sequence>
<name>A0A074L266_9BACT</name>
<dbReference type="Gene3D" id="3.40.50.12370">
    <property type="match status" value="1"/>
</dbReference>
<comment type="caution">
    <text evidence="1">The sequence shown here is derived from an EMBL/GenBank/DDBJ whole genome shotgun (WGS) entry which is preliminary data.</text>
</comment>